<proteinExistence type="predicted"/>
<protein>
    <submittedName>
        <fullName evidence="2">Uncharacterized protein</fullName>
    </submittedName>
</protein>
<name>A0A4C1X2Y4_EUMVA</name>
<keyword evidence="3" id="KW-1185">Reference proteome</keyword>
<evidence type="ECO:0000313" key="3">
    <source>
        <dbReference type="Proteomes" id="UP000299102"/>
    </source>
</evidence>
<dbReference type="EMBL" id="BGZK01000714">
    <property type="protein sequence ID" value="GBP57342.1"/>
    <property type="molecule type" value="Genomic_DNA"/>
</dbReference>
<reference evidence="2 3" key="1">
    <citation type="journal article" date="2019" name="Commun. Biol.">
        <title>The bagworm genome reveals a unique fibroin gene that provides high tensile strength.</title>
        <authorList>
            <person name="Kono N."/>
            <person name="Nakamura H."/>
            <person name="Ohtoshi R."/>
            <person name="Tomita M."/>
            <person name="Numata K."/>
            <person name="Arakawa K."/>
        </authorList>
    </citation>
    <scope>NUCLEOTIDE SEQUENCE [LARGE SCALE GENOMIC DNA]</scope>
</reference>
<evidence type="ECO:0000313" key="2">
    <source>
        <dbReference type="EMBL" id="GBP57342.1"/>
    </source>
</evidence>
<accession>A0A4C1X2Y4</accession>
<gene>
    <name evidence="2" type="ORF">EVAR_27370_1</name>
</gene>
<comment type="caution">
    <text evidence="2">The sequence shown here is derived from an EMBL/GenBank/DDBJ whole genome shotgun (WGS) entry which is preliminary data.</text>
</comment>
<evidence type="ECO:0000256" key="1">
    <source>
        <dbReference type="SAM" id="MobiDB-lite"/>
    </source>
</evidence>
<feature type="region of interest" description="Disordered" evidence="1">
    <location>
        <begin position="1"/>
        <end position="24"/>
    </location>
</feature>
<sequence>MKSEHRKAEPILNNSQSQGVTRHLRRSRWVCGVRVGATLYDSTMRLPQPRLPVRCEGCFEVAGLHARYNFFLLLYLMA</sequence>
<dbReference type="Proteomes" id="UP000299102">
    <property type="component" value="Unassembled WGS sequence"/>
</dbReference>
<organism evidence="2 3">
    <name type="scientific">Eumeta variegata</name>
    <name type="common">Bagworm moth</name>
    <name type="synonym">Eumeta japonica</name>
    <dbReference type="NCBI Taxonomy" id="151549"/>
    <lineage>
        <taxon>Eukaryota</taxon>
        <taxon>Metazoa</taxon>
        <taxon>Ecdysozoa</taxon>
        <taxon>Arthropoda</taxon>
        <taxon>Hexapoda</taxon>
        <taxon>Insecta</taxon>
        <taxon>Pterygota</taxon>
        <taxon>Neoptera</taxon>
        <taxon>Endopterygota</taxon>
        <taxon>Lepidoptera</taxon>
        <taxon>Glossata</taxon>
        <taxon>Ditrysia</taxon>
        <taxon>Tineoidea</taxon>
        <taxon>Psychidae</taxon>
        <taxon>Oiketicinae</taxon>
        <taxon>Eumeta</taxon>
    </lineage>
</organism>
<dbReference type="AlphaFoldDB" id="A0A4C1X2Y4"/>